<evidence type="ECO:0000256" key="1">
    <source>
        <dbReference type="RuleBase" id="RU361240"/>
    </source>
</evidence>
<protein>
    <recommendedName>
        <fullName evidence="1">Peptide hydrolase</fullName>
        <ecNumber evidence="1">3.4.-.-</ecNumber>
    </recommendedName>
</protein>
<accession>A0A3A2Z2P3</accession>
<dbReference type="SUPFAM" id="SSF53187">
    <property type="entry name" value="Zn-dependent exopeptidases"/>
    <property type="match status" value="1"/>
</dbReference>
<dbReference type="OrthoDB" id="2214at2759"/>
<dbReference type="EMBL" id="MVGC01001216">
    <property type="protein sequence ID" value="RJE17299.1"/>
    <property type="molecule type" value="Genomic_DNA"/>
</dbReference>
<sequence length="120" mass="13195">MLQQDMTGYIQGMINAGMDESLGVIVDYVDPGLTQFLKKVISSYCDIPYAETTCGYACSDHASASRNGYPASFVFESPFDLSNPKIHTADDVVGLVSFDHMRQHAKMCVGYAYELAFAPF</sequence>
<feature type="domain" description="Peptidase M28" evidence="2">
    <location>
        <begin position="13"/>
        <end position="109"/>
    </location>
</feature>
<name>A0A3A2Z2P3_9EURO</name>
<dbReference type="AlphaFoldDB" id="A0A3A2Z2P3"/>
<dbReference type="Proteomes" id="UP000266188">
    <property type="component" value="Unassembled WGS sequence"/>
</dbReference>
<dbReference type="GO" id="GO:0008233">
    <property type="term" value="F:peptidase activity"/>
    <property type="evidence" value="ECO:0007669"/>
    <property type="project" value="UniProtKB-KW"/>
</dbReference>
<keyword evidence="1" id="KW-0479">Metal-binding</keyword>
<reference evidence="4" key="1">
    <citation type="submission" date="2017-02" db="EMBL/GenBank/DDBJ databases">
        <authorList>
            <person name="Tafer H."/>
            <person name="Lopandic K."/>
        </authorList>
    </citation>
    <scope>NUCLEOTIDE SEQUENCE [LARGE SCALE GENOMIC DNA]</scope>
    <source>
        <strain evidence="4">CBS 366.77</strain>
    </source>
</reference>
<evidence type="ECO:0000313" key="3">
    <source>
        <dbReference type="EMBL" id="RJE17299.1"/>
    </source>
</evidence>
<keyword evidence="1" id="KW-0378">Hydrolase</keyword>
<gene>
    <name evidence="3" type="ORF">PHISCL_10364</name>
</gene>
<evidence type="ECO:0000313" key="4">
    <source>
        <dbReference type="Proteomes" id="UP000266188"/>
    </source>
</evidence>
<dbReference type="EC" id="3.4.-.-" evidence="1"/>
<dbReference type="Gene3D" id="3.40.630.10">
    <property type="entry name" value="Zn peptidases"/>
    <property type="match status" value="1"/>
</dbReference>
<keyword evidence="1" id="KW-0645">Protease</keyword>
<dbReference type="Pfam" id="PF04389">
    <property type="entry name" value="Peptidase_M28"/>
    <property type="match status" value="1"/>
</dbReference>
<dbReference type="InterPro" id="IPR007484">
    <property type="entry name" value="Peptidase_M28"/>
</dbReference>
<comment type="caution">
    <text evidence="3">The sequence shown here is derived from an EMBL/GenBank/DDBJ whole genome shotgun (WGS) entry which is preliminary data.</text>
</comment>
<proteinExistence type="inferred from homology"/>
<organism evidence="3 4">
    <name type="scientific">Aspergillus sclerotialis</name>
    <dbReference type="NCBI Taxonomy" id="2070753"/>
    <lineage>
        <taxon>Eukaryota</taxon>
        <taxon>Fungi</taxon>
        <taxon>Dikarya</taxon>
        <taxon>Ascomycota</taxon>
        <taxon>Pezizomycotina</taxon>
        <taxon>Eurotiomycetes</taxon>
        <taxon>Eurotiomycetidae</taxon>
        <taxon>Eurotiales</taxon>
        <taxon>Aspergillaceae</taxon>
        <taxon>Aspergillus</taxon>
        <taxon>Aspergillus subgen. Polypaecilum</taxon>
    </lineage>
</organism>
<dbReference type="GO" id="GO:0046872">
    <property type="term" value="F:metal ion binding"/>
    <property type="evidence" value="ECO:0007669"/>
    <property type="project" value="UniProtKB-KW"/>
</dbReference>
<comment type="similarity">
    <text evidence="1">Belongs to the peptidase M28 family.</text>
</comment>
<evidence type="ECO:0000259" key="2">
    <source>
        <dbReference type="Pfam" id="PF04389"/>
    </source>
</evidence>
<dbReference type="STRING" id="2070753.A0A3A2Z2P3"/>
<keyword evidence="4" id="KW-1185">Reference proteome</keyword>
<keyword evidence="1" id="KW-0862">Zinc</keyword>
<dbReference type="GO" id="GO:0006508">
    <property type="term" value="P:proteolysis"/>
    <property type="evidence" value="ECO:0007669"/>
    <property type="project" value="UniProtKB-KW"/>
</dbReference>